<reference evidence="1" key="3">
    <citation type="submission" date="2025-09" db="UniProtKB">
        <authorList>
            <consortium name="Ensembl"/>
        </authorList>
    </citation>
    <scope>IDENTIFICATION</scope>
</reference>
<dbReference type="InParanoid" id="A0A672TUK3"/>
<evidence type="ECO:0000313" key="2">
    <source>
        <dbReference type="Proteomes" id="UP000472266"/>
    </source>
</evidence>
<organism evidence="1 2">
    <name type="scientific">Strigops habroptila</name>
    <name type="common">Kakapo</name>
    <dbReference type="NCBI Taxonomy" id="2489341"/>
    <lineage>
        <taxon>Eukaryota</taxon>
        <taxon>Metazoa</taxon>
        <taxon>Chordata</taxon>
        <taxon>Craniata</taxon>
        <taxon>Vertebrata</taxon>
        <taxon>Euteleostomi</taxon>
        <taxon>Archelosauria</taxon>
        <taxon>Archosauria</taxon>
        <taxon>Dinosauria</taxon>
        <taxon>Saurischia</taxon>
        <taxon>Theropoda</taxon>
        <taxon>Coelurosauria</taxon>
        <taxon>Aves</taxon>
        <taxon>Neognathae</taxon>
        <taxon>Neoaves</taxon>
        <taxon>Telluraves</taxon>
        <taxon>Australaves</taxon>
        <taxon>Psittaciformes</taxon>
        <taxon>Psittacidae</taxon>
        <taxon>Strigops</taxon>
    </lineage>
</organism>
<sequence length="90" mass="10903">SSTSCISFLFFLPGKKEYTHTHTHTHTHMYTYIYTHTYESIHIHIYVYTQRYRLRGLICVYCYLNTCINVARLKTRQKEKQDCLFRDTVV</sequence>
<accession>A0A672TUK3</accession>
<evidence type="ECO:0000313" key="1">
    <source>
        <dbReference type="Ensembl" id="ENSSHBP00005004627.1"/>
    </source>
</evidence>
<dbReference type="Ensembl" id="ENSSHBT00005005634.1">
    <property type="protein sequence ID" value="ENSSHBP00005004627.1"/>
    <property type="gene ID" value="ENSSHBG00005004115.1"/>
</dbReference>
<dbReference type="Proteomes" id="UP000472266">
    <property type="component" value="Chromosome 1"/>
</dbReference>
<reference evidence="1 2" key="1">
    <citation type="submission" date="2019-11" db="EMBL/GenBank/DDBJ databases">
        <title>Strigops habroptila (kakapo) genome, bStrHab1, primary haplotype, v2.</title>
        <authorList>
            <person name="Jarvis E.D."/>
            <person name="Howard J."/>
            <person name="Rhie A."/>
            <person name="Phillippy A."/>
            <person name="Korlach J."/>
            <person name="Digby A."/>
            <person name="Iorns D."/>
            <person name="Eason D."/>
            <person name="Robertson B."/>
            <person name="Raemaekers T."/>
            <person name="Howe K."/>
            <person name="Lewin H."/>
            <person name="Damas J."/>
            <person name="Hastie A."/>
            <person name="Tracey A."/>
            <person name="Chow W."/>
            <person name="Fedrigo O."/>
        </authorList>
    </citation>
    <scope>NUCLEOTIDE SEQUENCE [LARGE SCALE GENOMIC DNA]</scope>
</reference>
<proteinExistence type="predicted"/>
<dbReference type="AlphaFoldDB" id="A0A672TUK3"/>
<keyword evidence="2" id="KW-1185">Reference proteome</keyword>
<reference evidence="1" key="2">
    <citation type="submission" date="2025-08" db="UniProtKB">
        <authorList>
            <consortium name="Ensembl"/>
        </authorList>
    </citation>
    <scope>IDENTIFICATION</scope>
</reference>
<protein>
    <submittedName>
        <fullName evidence="1">Uncharacterized protein</fullName>
    </submittedName>
</protein>
<name>A0A672TUK3_STRHB</name>